<gene>
    <name evidence="2" type="ORF">SAMN05660313_01099</name>
</gene>
<dbReference type="AlphaFoldDB" id="A0A1K1N1E1"/>
<feature type="transmembrane region" description="Helical" evidence="1">
    <location>
        <begin position="76"/>
        <end position="96"/>
    </location>
</feature>
<evidence type="ECO:0000313" key="2">
    <source>
        <dbReference type="EMBL" id="SFW29171.1"/>
    </source>
</evidence>
<feature type="transmembrane region" description="Helical" evidence="1">
    <location>
        <begin position="105"/>
        <end position="126"/>
    </location>
</feature>
<dbReference type="STRING" id="76595.SAMN05660313_01099"/>
<organism evidence="2 3">
    <name type="scientific">Cellulophaga fucicola</name>
    <dbReference type="NCBI Taxonomy" id="76595"/>
    <lineage>
        <taxon>Bacteria</taxon>
        <taxon>Pseudomonadati</taxon>
        <taxon>Bacteroidota</taxon>
        <taxon>Flavobacteriia</taxon>
        <taxon>Flavobacteriales</taxon>
        <taxon>Flavobacteriaceae</taxon>
        <taxon>Cellulophaga</taxon>
    </lineage>
</organism>
<protein>
    <submittedName>
        <fullName evidence="2">Uncharacterized protein</fullName>
    </submittedName>
</protein>
<keyword evidence="1" id="KW-1133">Transmembrane helix</keyword>
<keyword evidence="1" id="KW-0472">Membrane</keyword>
<dbReference type="RefSeq" id="WP_072302737.1">
    <property type="nucleotide sequence ID" value="NZ_FPIY01000001.1"/>
</dbReference>
<sequence length="165" mass="18733">MIYNGLLNTFPSEIKLFIGAFVVILSIGFYSGLLFVNETTESNPGGIEESYLGNEQDEDAEVMKFKKSKREMLTTVHTHILSMSFIFFLLGALVWITKLPKKLKLFLTVEPFLSVILTFGGIYMLWSGMLWMKYVVMVSGMLMTLTFTMSVLVVLLQLFKKQATT</sequence>
<accession>A0A1K1N1E1</accession>
<keyword evidence="3" id="KW-1185">Reference proteome</keyword>
<dbReference type="OrthoDB" id="1188781at2"/>
<dbReference type="Proteomes" id="UP000183257">
    <property type="component" value="Unassembled WGS sequence"/>
</dbReference>
<proteinExistence type="predicted"/>
<dbReference type="EMBL" id="FPIY01000001">
    <property type="protein sequence ID" value="SFW29171.1"/>
    <property type="molecule type" value="Genomic_DNA"/>
</dbReference>
<feature type="transmembrane region" description="Helical" evidence="1">
    <location>
        <begin position="16"/>
        <end position="36"/>
    </location>
</feature>
<keyword evidence="1" id="KW-0812">Transmembrane</keyword>
<evidence type="ECO:0000256" key="1">
    <source>
        <dbReference type="SAM" id="Phobius"/>
    </source>
</evidence>
<feature type="transmembrane region" description="Helical" evidence="1">
    <location>
        <begin position="132"/>
        <end position="159"/>
    </location>
</feature>
<evidence type="ECO:0000313" key="3">
    <source>
        <dbReference type="Proteomes" id="UP000183257"/>
    </source>
</evidence>
<reference evidence="3" key="1">
    <citation type="submission" date="2016-11" db="EMBL/GenBank/DDBJ databases">
        <authorList>
            <person name="Varghese N."/>
            <person name="Submissions S."/>
        </authorList>
    </citation>
    <scope>NUCLEOTIDE SEQUENCE [LARGE SCALE GENOMIC DNA]</scope>
    <source>
        <strain evidence="3">DSM 24786</strain>
    </source>
</reference>
<name>A0A1K1N1E1_9FLAO</name>